<keyword evidence="10" id="KW-0812">Transmembrane</keyword>
<gene>
    <name evidence="13" type="ORF">SAMN05216214_108155</name>
</gene>
<accession>A0A1H7MQQ3</accession>
<dbReference type="AlphaFoldDB" id="A0A1H7MQQ3"/>
<evidence type="ECO:0000256" key="3">
    <source>
        <dbReference type="ARBA" id="ARBA00012438"/>
    </source>
</evidence>
<dbReference type="InterPro" id="IPR003660">
    <property type="entry name" value="HAMP_dom"/>
</dbReference>
<dbReference type="Proteomes" id="UP000185766">
    <property type="component" value="Unassembled WGS sequence"/>
</dbReference>
<dbReference type="SUPFAM" id="SSF158472">
    <property type="entry name" value="HAMP domain-like"/>
    <property type="match status" value="1"/>
</dbReference>
<dbReference type="Gene3D" id="3.30.565.10">
    <property type="entry name" value="Histidine kinase-like ATPase, C-terminal domain"/>
    <property type="match status" value="1"/>
</dbReference>
<dbReference type="SMART" id="SM00304">
    <property type="entry name" value="HAMP"/>
    <property type="match status" value="1"/>
</dbReference>
<dbReference type="Gene3D" id="1.10.287.130">
    <property type="match status" value="1"/>
</dbReference>
<evidence type="ECO:0000256" key="5">
    <source>
        <dbReference type="ARBA" id="ARBA00022553"/>
    </source>
</evidence>
<dbReference type="SUPFAM" id="SSF55874">
    <property type="entry name" value="ATPase domain of HSP90 chaperone/DNA topoisomerase II/histidine kinase"/>
    <property type="match status" value="1"/>
</dbReference>
<evidence type="ECO:0000259" key="12">
    <source>
        <dbReference type="PROSITE" id="PS50885"/>
    </source>
</evidence>
<dbReference type="InterPro" id="IPR036097">
    <property type="entry name" value="HisK_dim/P_sf"/>
</dbReference>
<dbReference type="PROSITE" id="PS50885">
    <property type="entry name" value="HAMP"/>
    <property type="match status" value="1"/>
</dbReference>
<evidence type="ECO:0000313" key="13">
    <source>
        <dbReference type="EMBL" id="SEL13441.1"/>
    </source>
</evidence>
<dbReference type="Pfam" id="PF00672">
    <property type="entry name" value="HAMP"/>
    <property type="match status" value="1"/>
</dbReference>
<feature type="transmembrane region" description="Helical" evidence="10">
    <location>
        <begin position="152"/>
        <end position="172"/>
    </location>
</feature>
<dbReference type="CDD" id="cd00082">
    <property type="entry name" value="HisKA"/>
    <property type="match status" value="1"/>
</dbReference>
<dbReference type="InterPro" id="IPR003594">
    <property type="entry name" value="HATPase_dom"/>
</dbReference>
<evidence type="ECO:0000256" key="10">
    <source>
        <dbReference type="SAM" id="Phobius"/>
    </source>
</evidence>
<dbReference type="SMART" id="SM00387">
    <property type="entry name" value="HATPase_c"/>
    <property type="match status" value="1"/>
</dbReference>
<protein>
    <recommendedName>
        <fullName evidence="3">histidine kinase</fullName>
        <ecNumber evidence="3">2.7.13.3</ecNumber>
    </recommendedName>
</protein>
<keyword evidence="7" id="KW-0547">Nucleotide-binding</keyword>
<evidence type="ECO:0000256" key="8">
    <source>
        <dbReference type="ARBA" id="ARBA00022777"/>
    </source>
</evidence>
<dbReference type="PROSITE" id="PS50109">
    <property type="entry name" value="HIS_KIN"/>
    <property type="match status" value="1"/>
</dbReference>
<dbReference type="InterPro" id="IPR004358">
    <property type="entry name" value="Sig_transdc_His_kin-like_C"/>
</dbReference>
<dbReference type="Pfam" id="PF02518">
    <property type="entry name" value="HATPase_c"/>
    <property type="match status" value="1"/>
</dbReference>
<dbReference type="EMBL" id="FOAS01000008">
    <property type="protein sequence ID" value="SEL13441.1"/>
    <property type="molecule type" value="Genomic_DNA"/>
</dbReference>
<dbReference type="EC" id="2.7.13.3" evidence="3"/>
<dbReference type="PRINTS" id="PR00344">
    <property type="entry name" value="BCTRLSENSOR"/>
</dbReference>
<keyword evidence="10" id="KW-1133">Transmembrane helix</keyword>
<evidence type="ECO:0000256" key="6">
    <source>
        <dbReference type="ARBA" id="ARBA00022679"/>
    </source>
</evidence>
<dbReference type="SUPFAM" id="SSF47384">
    <property type="entry name" value="Homodimeric domain of signal transducing histidine kinase"/>
    <property type="match status" value="1"/>
</dbReference>
<keyword evidence="9" id="KW-0067">ATP-binding</keyword>
<feature type="domain" description="Histidine kinase" evidence="11">
    <location>
        <begin position="233"/>
        <end position="436"/>
    </location>
</feature>
<dbReference type="InterPro" id="IPR005467">
    <property type="entry name" value="His_kinase_dom"/>
</dbReference>
<evidence type="ECO:0000256" key="7">
    <source>
        <dbReference type="ARBA" id="ARBA00022741"/>
    </source>
</evidence>
<dbReference type="CDD" id="cd00075">
    <property type="entry name" value="HATPase"/>
    <property type="match status" value="1"/>
</dbReference>
<keyword evidence="8 13" id="KW-0418">Kinase</keyword>
<dbReference type="PANTHER" id="PTHR44936">
    <property type="entry name" value="SENSOR PROTEIN CREC"/>
    <property type="match status" value="1"/>
</dbReference>
<reference evidence="13 14" key="1">
    <citation type="submission" date="2016-10" db="EMBL/GenBank/DDBJ databases">
        <authorList>
            <person name="de Groot N.N."/>
        </authorList>
    </citation>
    <scope>NUCLEOTIDE SEQUENCE [LARGE SCALE GENOMIC DNA]</scope>
    <source>
        <strain evidence="13 14">JCM 19513</strain>
    </source>
</reference>
<dbReference type="PANTHER" id="PTHR44936:SF10">
    <property type="entry name" value="SENSOR PROTEIN RSTB"/>
    <property type="match status" value="1"/>
</dbReference>
<keyword evidence="10" id="KW-0472">Membrane</keyword>
<dbReference type="STRING" id="1429083.GCA_001885685_00063"/>
<dbReference type="GO" id="GO:0005524">
    <property type="term" value="F:ATP binding"/>
    <property type="evidence" value="ECO:0007669"/>
    <property type="project" value="UniProtKB-KW"/>
</dbReference>
<sequence length="436" mass="49214">MRSLFWKILASLMLATALVASFTFGVSRLSLEERWLFHFHPALKDFASQWIDRHEAQDHAANRQLLQDYRRRFQLFVQVYDERGSLLTNGLPPRVEQLFKQLHKEREGKAPRPVKLTQTVLAASGEEYLFIYRLPRPALHQWLGDTWLGRSLLALCVLGALVLVSLPLSLYLTRPLKRLQRAAQELSESRFEPADLAQISQRGDELGALARDFSAMGKHLQSSLSNQRQLLRDVSHELRSPLARLRVLLALQDKHADDPQQQLLNQRITRECDRLDLLIGEILELARPDAPLGAKQRVSISQLWRSLAERYQDSCVAVHFHPSHAQLNGWPELLERALDNLLRNALRFAPEGSAIDVSCQQDGAQLLLSVRDHGPGCPAELLDKLGQPFTRAANQGNDGYGLGLAICRRIAERHDGQLLLANPPEGGFIATLQLPT</sequence>
<name>A0A1H7MQQ3_9GAMM</name>
<keyword evidence="5" id="KW-0597">Phosphoprotein</keyword>
<dbReference type="InterPro" id="IPR036890">
    <property type="entry name" value="HATPase_C_sf"/>
</dbReference>
<dbReference type="CDD" id="cd06225">
    <property type="entry name" value="HAMP"/>
    <property type="match status" value="1"/>
</dbReference>
<dbReference type="InterPro" id="IPR050980">
    <property type="entry name" value="2C_sensor_his_kinase"/>
</dbReference>
<dbReference type="GO" id="GO:0005886">
    <property type="term" value="C:plasma membrane"/>
    <property type="evidence" value="ECO:0007669"/>
    <property type="project" value="UniProtKB-SubCell"/>
</dbReference>
<proteinExistence type="predicted"/>
<dbReference type="RefSeq" id="WP_074867644.1">
    <property type="nucleotide sequence ID" value="NZ_FOAS01000008.1"/>
</dbReference>
<keyword evidence="14" id="KW-1185">Reference proteome</keyword>
<keyword evidence="4" id="KW-1003">Cell membrane</keyword>
<evidence type="ECO:0000256" key="1">
    <source>
        <dbReference type="ARBA" id="ARBA00000085"/>
    </source>
</evidence>
<comment type="catalytic activity">
    <reaction evidence="1">
        <text>ATP + protein L-histidine = ADP + protein N-phospho-L-histidine.</text>
        <dbReference type="EC" id="2.7.13.3"/>
    </reaction>
</comment>
<evidence type="ECO:0000259" key="11">
    <source>
        <dbReference type="PROSITE" id="PS50109"/>
    </source>
</evidence>
<comment type="subcellular location">
    <subcellularLocation>
        <location evidence="2">Cell membrane</location>
        <topology evidence="2">Multi-pass membrane protein</topology>
    </subcellularLocation>
</comment>
<dbReference type="InterPro" id="IPR003661">
    <property type="entry name" value="HisK_dim/P_dom"/>
</dbReference>
<keyword evidence="6" id="KW-0808">Transferase</keyword>
<dbReference type="SMART" id="SM00388">
    <property type="entry name" value="HisKA"/>
    <property type="match status" value="1"/>
</dbReference>
<evidence type="ECO:0000256" key="2">
    <source>
        <dbReference type="ARBA" id="ARBA00004651"/>
    </source>
</evidence>
<dbReference type="GO" id="GO:0000155">
    <property type="term" value="F:phosphorelay sensor kinase activity"/>
    <property type="evidence" value="ECO:0007669"/>
    <property type="project" value="InterPro"/>
</dbReference>
<evidence type="ECO:0000256" key="4">
    <source>
        <dbReference type="ARBA" id="ARBA00022475"/>
    </source>
</evidence>
<dbReference type="Pfam" id="PF00512">
    <property type="entry name" value="HisKA"/>
    <property type="match status" value="1"/>
</dbReference>
<evidence type="ECO:0000256" key="9">
    <source>
        <dbReference type="ARBA" id="ARBA00022840"/>
    </source>
</evidence>
<evidence type="ECO:0000313" key="14">
    <source>
        <dbReference type="Proteomes" id="UP000185766"/>
    </source>
</evidence>
<organism evidence="13 14">
    <name type="scientific">Atopomonas hussainii</name>
    <dbReference type="NCBI Taxonomy" id="1429083"/>
    <lineage>
        <taxon>Bacteria</taxon>
        <taxon>Pseudomonadati</taxon>
        <taxon>Pseudomonadota</taxon>
        <taxon>Gammaproteobacteria</taxon>
        <taxon>Pseudomonadales</taxon>
        <taxon>Pseudomonadaceae</taxon>
        <taxon>Atopomonas</taxon>
    </lineage>
</organism>
<feature type="domain" description="HAMP" evidence="12">
    <location>
        <begin position="170"/>
        <end position="225"/>
    </location>
</feature>
<dbReference type="Gene3D" id="6.10.340.10">
    <property type="match status" value="1"/>
</dbReference>